<evidence type="ECO:0000313" key="2">
    <source>
        <dbReference type="Proteomes" id="UP000238479"/>
    </source>
</evidence>
<proteinExistence type="predicted"/>
<sequence>MQLSYSIFDMLASLRNVIERIFGIFKSRFTIFKSPPPFPYKTQVELVLACARMHNFLRQECR</sequence>
<keyword evidence="2" id="KW-1185">Reference proteome</keyword>
<protein>
    <submittedName>
        <fullName evidence="1">Putative harbinger transposase-derived nuclease domain-containing protein</fullName>
    </submittedName>
</protein>
<dbReference type="OMA" id="CARMHNF"/>
<name>A0A2P6QG28_ROSCH</name>
<dbReference type="Gramene" id="PRQ33132">
    <property type="protein sequence ID" value="PRQ33132"/>
    <property type="gene ID" value="RchiOBHm_Chr5g0054101"/>
</dbReference>
<organism evidence="1 2">
    <name type="scientific">Rosa chinensis</name>
    <name type="common">China rose</name>
    <dbReference type="NCBI Taxonomy" id="74649"/>
    <lineage>
        <taxon>Eukaryota</taxon>
        <taxon>Viridiplantae</taxon>
        <taxon>Streptophyta</taxon>
        <taxon>Embryophyta</taxon>
        <taxon>Tracheophyta</taxon>
        <taxon>Spermatophyta</taxon>
        <taxon>Magnoliopsida</taxon>
        <taxon>eudicotyledons</taxon>
        <taxon>Gunneridae</taxon>
        <taxon>Pentapetalae</taxon>
        <taxon>rosids</taxon>
        <taxon>fabids</taxon>
        <taxon>Rosales</taxon>
        <taxon>Rosaceae</taxon>
        <taxon>Rosoideae</taxon>
        <taxon>Rosoideae incertae sedis</taxon>
        <taxon>Rosa</taxon>
    </lineage>
</organism>
<dbReference type="EMBL" id="PDCK01000043">
    <property type="protein sequence ID" value="PRQ33132.1"/>
    <property type="molecule type" value="Genomic_DNA"/>
</dbReference>
<dbReference type="Proteomes" id="UP000238479">
    <property type="component" value="Chromosome 5"/>
</dbReference>
<dbReference type="AlphaFoldDB" id="A0A2P6QG28"/>
<comment type="caution">
    <text evidence="1">The sequence shown here is derived from an EMBL/GenBank/DDBJ whole genome shotgun (WGS) entry which is preliminary data.</text>
</comment>
<reference evidence="1 2" key="1">
    <citation type="journal article" date="2018" name="Nat. Genet.">
        <title>The Rosa genome provides new insights in the design of modern roses.</title>
        <authorList>
            <person name="Bendahmane M."/>
        </authorList>
    </citation>
    <scope>NUCLEOTIDE SEQUENCE [LARGE SCALE GENOMIC DNA]</scope>
    <source>
        <strain evidence="2">cv. Old Blush</strain>
    </source>
</reference>
<accession>A0A2P6QG28</accession>
<gene>
    <name evidence="1" type="ORF">RchiOBHm_Chr5g0054101</name>
</gene>
<evidence type="ECO:0000313" key="1">
    <source>
        <dbReference type="EMBL" id="PRQ33132.1"/>
    </source>
</evidence>